<keyword evidence="2" id="KW-0028">Amino-acid biosynthesis</keyword>
<dbReference type="InterPro" id="IPR028939">
    <property type="entry name" value="P5C_Rdtase_cat_N"/>
</dbReference>
<dbReference type="Pfam" id="PF03807">
    <property type="entry name" value="F420_oxidored"/>
    <property type="match status" value="1"/>
</dbReference>
<comment type="pathway">
    <text evidence="2">Amino-acid biosynthesis; L-proline biosynthesis; L-proline from L-glutamate 5-semialdehyde: step 1/1.</text>
</comment>
<organism evidence="6 7">
    <name type="scientific">Brevibacillus fulvus</name>
    <dbReference type="NCBI Taxonomy" id="1125967"/>
    <lineage>
        <taxon>Bacteria</taxon>
        <taxon>Bacillati</taxon>
        <taxon>Bacillota</taxon>
        <taxon>Bacilli</taxon>
        <taxon>Bacillales</taxon>
        <taxon>Paenibacillaceae</taxon>
        <taxon>Brevibacillus</taxon>
    </lineage>
</organism>
<dbReference type="NCBIfam" id="NF005814">
    <property type="entry name" value="PRK07680.1"/>
    <property type="match status" value="1"/>
</dbReference>
<feature type="domain" description="Pyrroline-5-carboxylate reductase dimerisation" evidence="5">
    <location>
        <begin position="161"/>
        <end position="262"/>
    </location>
</feature>
<reference evidence="6" key="1">
    <citation type="submission" date="2021-01" db="EMBL/GenBank/DDBJ databases">
        <title>Genomic Encyclopedia of Type Strains, Phase IV (KMG-IV): sequencing the most valuable type-strain genomes for metagenomic binning, comparative biology and taxonomic classification.</title>
        <authorList>
            <person name="Goeker M."/>
        </authorList>
    </citation>
    <scope>NUCLEOTIDE SEQUENCE</scope>
    <source>
        <strain evidence="6">DSM 25523</strain>
    </source>
</reference>
<comment type="caution">
    <text evidence="6">The sequence shown here is derived from an EMBL/GenBank/DDBJ whole genome shotgun (WGS) entry which is preliminary data.</text>
</comment>
<dbReference type="SUPFAM" id="SSF48179">
    <property type="entry name" value="6-phosphogluconate dehydrogenase C-terminal domain-like"/>
    <property type="match status" value="1"/>
</dbReference>
<evidence type="ECO:0000313" key="6">
    <source>
        <dbReference type="EMBL" id="MBM7589904.1"/>
    </source>
</evidence>
<feature type="binding site" evidence="3">
    <location>
        <begin position="6"/>
        <end position="11"/>
    </location>
    <ligand>
        <name>NADP(+)</name>
        <dbReference type="ChEBI" id="CHEBI:58349"/>
    </ligand>
</feature>
<evidence type="ECO:0000313" key="7">
    <source>
        <dbReference type="Proteomes" id="UP000717624"/>
    </source>
</evidence>
<dbReference type="AlphaFoldDB" id="A0A938XZU4"/>
<keyword evidence="2" id="KW-0963">Cytoplasm</keyword>
<evidence type="ECO:0000259" key="5">
    <source>
        <dbReference type="Pfam" id="PF14748"/>
    </source>
</evidence>
<comment type="catalytic activity">
    <reaction evidence="2">
        <text>L-proline + NADP(+) = (S)-1-pyrroline-5-carboxylate + NADPH + 2 H(+)</text>
        <dbReference type="Rhea" id="RHEA:14109"/>
        <dbReference type="ChEBI" id="CHEBI:15378"/>
        <dbReference type="ChEBI" id="CHEBI:17388"/>
        <dbReference type="ChEBI" id="CHEBI:57783"/>
        <dbReference type="ChEBI" id="CHEBI:58349"/>
        <dbReference type="ChEBI" id="CHEBI:60039"/>
        <dbReference type="EC" id="1.5.1.2"/>
    </reaction>
</comment>
<comment type="catalytic activity">
    <reaction evidence="2">
        <text>L-proline + NAD(+) = (S)-1-pyrroline-5-carboxylate + NADH + 2 H(+)</text>
        <dbReference type="Rhea" id="RHEA:14105"/>
        <dbReference type="ChEBI" id="CHEBI:15378"/>
        <dbReference type="ChEBI" id="CHEBI:17388"/>
        <dbReference type="ChEBI" id="CHEBI:57540"/>
        <dbReference type="ChEBI" id="CHEBI:57945"/>
        <dbReference type="ChEBI" id="CHEBI:60039"/>
        <dbReference type="EC" id="1.5.1.2"/>
    </reaction>
</comment>
<dbReference type="PANTHER" id="PTHR11645">
    <property type="entry name" value="PYRROLINE-5-CARBOXYLATE REDUCTASE"/>
    <property type="match status" value="1"/>
</dbReference>
<dbReference type="GO" id="GO:0005737">
    <property type="term" value="C:cytoplasm"/>
    <property type="evidence" value="ECO:0007669"/>
    <property type="project" value="UniProtKB-SubCell"/>
</dbReference>
<keyword evidence="7" id="KW-1185">Reference proteome</keyword>
<dbReference type="Pfam" id="PF14748">
    <property type="entry name" value="P5CR_dimer"/>
    <property type="match status" value="1"/>
</dbReference>
<feature type="binding site" evidence="3">
    <location>
        <position position="56"/>
    </location>
    <ligand>
        <name>NADPH</name>
        <dbReference type="ChEBI" id="CHEBI:57783"/>
    </ligand>
</feature>
<keyword evidence="2 3" id="KW-0521">NADP</keyword>
<evidence type="ECO:0000259" key="4">
    <source>
        <dbReference type="Pfam" id="PF03807"/>
    </source>
</evidence>
<keyword evidence="2" id="KW-0641">Proline biosynthesis</keyword>
<dbReference type="SUPFAM" id="SSF51735">
    <property type="entry name" value="NAD(P)-binding Rossmann-fold domains"/>
    <property type="match status" value="1"/>
</dbReference>
<dbReference type="RefSeq" id="WP_204517629.1">
    <property type="nucleotide sequence ID" value="NZ_BAABIN010000007.1"/>
</dbReference>
<dbReference type="Proteomes" id="UP000717624">
    <property type="component" value="Unassembled WGS sequence"/>
</dbReference>
<comment type="subcellular location">
    <subcellularLocation>
        <location evidence="2">Cytoplasm</location>
    </subcellularLocation>
</comment>
<dbReference type="EMBL" id="JAFBEB010000004">
    <property type="protein sequence ID" value="MBM7589904.1"/>
    <property type="molecule type" value="Genomic_DNA"/>
</dbReference>
<dbReference type="PIRSF" id="PIRSF000193">
    <property type="entry name" value="Pyrrol-5-carb_rd"/>
    <property type="match status" value="1"/>
</dbReference>
<evidence type="ECO:0000256" key="3">
    <source>
        <dbReference type="PIRSR" id="PIRSR000193-1"/>
    </source>
</evidence>
<evidence type="ECO:0000256" key="2">
    <source>
        <dbReference type="HAMAP-Rule" id="MF_01925"/>
    </source>
</evidence>
<comment type="function">
    <text evidence="2">Catalyzes the reduction of 1-pyrroline-5-carboxylate (PCA) to L-proline.</text>
</comment>
<dbReference type="HAMAP" id="MF_01925">
    <property type="entry name" value="P5C_reductase"/>
    <property type="match status" value="1"/>
</dbReference>
<dbReference type="GO" id="GO:0004735">
    <property type="term" value="F:pyrroline-5-carboxylate reductase activity"/>
    <property type="evidence" value="ECO:0007669"/>
    <property type="project" value="UniProtKB-UniRule"/>
</dbReference>
<dbReference type="Gene3D" id="3.40.50.720">
    <property type="entry name" value="NAD(P)-binding Rossmann-like Domain"/>
    <property type="match status" value="1"/>
</dbReference>
<dbReference type="EC" id="1.5.1.2" evidence="2"/>
<keyword evidence="2" id="KW-0560">Oxidoreductase</keyword>
<dbReference type="GO" id="GO:0055129">
    <property type="term" value="P:L-proline biosynthetic process"/>
    <property type="evidence" value="ECO:0007669"/>
    <property type="project" value="UniProtKB-UniRule"/>
</dbReference>
<gene>
    <name evidence="2" type="primary">proC</name>
    <name evidence="6" type="ORF">JOD01_001505</name>
</gene>
<protein>
    <recommendedName>
        <fullName evidence="2">Pyrroline-5-carboxylate reductase</fullName>
        <shortName evidence="2">P5C reductase</shortName>
        <shortName evidence="2">P5CR</shortName>
        <ecNumber evidence="2">1.5.1.2</ecNumber>
    </recommendedName>
    <alternativeName>
        <fullName evidence="2">PCA reductase</fullName>
    </alternativeName>
</protein>
<evidence type="ECO:0000256" key="1">
    <source>
        <dbReference type="ARBA" id="ARBA00005525"/>
    </source>
</evidence>
<dbReference type="PANTHER" id="PTHR11645:SF51">
    <property type="entry name" value="COME OPERON PROTEIN 4"/>
    <property type="match status" value="1"/>
</dbReference>
<sequence>MQIGFIGTGSMGSIIIDALLTSRSLQPSQIIAANRTLAKVELLAERHPGLVVAANNDEVVRRAEIVVVCVKPFEYRQALEQFADALTAQHVLITITSPIPLEDLAQLVPCPVVRVVPSITNAALGGMVLCEFGPQATESLRKRIYQLFSALGQPVEVTFSLLRIASDISSCGPAFLSYLLQQMIEAAVVETGISREAATFFTTQMVLGFSKLLEKEIFTLPELEARVVVPAGITGQGLIPLKEHVPGLFHEVFKRTHQKFAEDIEEVKKYLDSMKQT</sequence>
<accession>A0A938XZU4</accession>
<proteinExistence type="inferred from homology"/>
<dbReference type="InterPro" id="IPR008927">
    <property type="entry name" value="6-PGluconate_DH-like_C_sf"/>
</dbReference>
<dbReference type="InterPro" id="IPR000304">
    <property type="entry name" value="Pyrroline-COOH_reductase"/>
</dbReference>
<feature type="domain" description="Pyrroline-5-carboxylate reductase catalytic N-terminal" evidence="4">
    <location>
        <begin position="2"/>
        <end position="97"/>
    </location>
</feature>
<dbReference type="Gene3D" id="1.10.3730.10">
    <property type="entry name" value="ProC C-terminal domain-like"/>
    <property type="match status" value="1"/>
</dbReference>
<dbReference type="InterPro" id="IPR036291">
    <property type="entry name" value="NAD(P)-bd_dom_sf"/>
</dbReference>
<dbReference type="InterPro" id="IPR029036">
    <property type="entry name" value="P5CR_dimer"/>
</dbReference>
<comment type="similarity">
    <text evidence="1 2">Belongs to the pyrroline-5-carboxylate reductase family.</text>
</comment>
<name>A0A938XZU4_9BACL</name>